<feature type="transmembrane region" description="Helical" evidence="6">
    <location>
        <begin position="200"/>
        <end position="220"/>
    </location>
</feature>
<sequence length="280" mass="31329">MNERRKAELVLLGATFIWGSTFPVMKIGVEDFPPITFIALRFGIASFVLFLALRKHIRKDALFPGLILGFTLFLGHGFQIVGLKYTTPSNSAFITSLYVVFTPFIAFLFFRKGLKMFDAFSLSLAVIGLYLISNAELRLNYGDALTVVAALSFAFQIVLVEYFGNLGVGLAFWQIFWNFILSTVYAGIFEGISLPSDPKVLGGIIYTGIFATALSFTLQVKYQPKVESYKAAIIYSSEPIFAHLLALAFLNDRLPPKGYLGAFLILLAVWLELYQERKNY</sequence>
<dbReference type="GO" id="GO:0005886">
    <property type="term" value="C:plasma membrane"/>
    <property type="evidence" value="ECO:0007669"/>
    <property type="project" value="UniProtKB-SubCell"/>
</dbReference>
<evidence type="ECO:0000256" key="5">
    <source>
        <dbReference type="ARBA" id="ARBA00023136"/>
    </source>
</evidence>
<dbReference type="EMBL" id="CP023154">
    <property type="protein sequence ID" value="QEK78033.1"/>
    <property type="molecule type" value="Genomic_DNA"/>
</dbReference>
<evidence type="ECO:0000256" key="6">
    <source>
        <dbReference type="SAM" id="Phobius"/>
    </source>
</evidence>
<dbReference type="PANTHER" id="PTHR42920">
    <property type="entry name" value="OS03G0707200 PROTEIN-RELATED"/>
    <property type="match status" value="1"/>
</dbReference>
<feature type="transmembrane region" description="Helical" evidence="6">
    <location>
        <begin position="35"/>
        <end position="53"/>
    </location>
</feature>
<organism evidence="8 9">
    <name type="scientific">Pyrococcus furiosus (strain ATCC 43587 / DSM 3638 / JCM 8422 / Vc1)</name>
    <dbReference type="NCBI Taxonomy" id="186497"/>
    <lineage>
        <taxon>Archaea</taxon>
        <taxon>Methanobacteriati</taxon>
        <taxon>Methanobacteriota</taxon>
        <taxon>Thermococci</taxon>
        <taxon>Thermococcales</taxon>
        <taxon>Thermococcaceae</taxon>
        <taxon>Pyrococcus</taxon>
    </lineage>
</organism>
<feature type="transmembrane region" description="Helical" evidence="6">
    <location>
        <begin position="232"/>
        <end position="250"/>
    </location>
</feature>
<dbReference type="Proteomes" id="UP000324354">
    <property type="component" value="Chromosome"/>
</dbReference>
<keyword evidence="3 6" id="KW-0812">Transmembrane</keyword>
<evidence type="ECO:0000256" key="4">
    <source>
        <dbReference type="ARBA" id="ARBA00022989"/>
    </source>
</evidence>
<dbReference type="Pfam" id="PF00892">
    <property type="entry name" value="EamA"/>
    <property type="match status" value="2"/>
</dbReference>
<keyword evidence="5 6" id="KW-0472">Membrane</keyword>
<dbReference type="OrthoDB" id="17861at2157"/>
<dbReference type="InterPro" id="IPR000620">
    <property type="entry name" value="EamA_dom"/>
</dbReference>
<evidence type="ECO:0000259" key="7">
    <source>
        <dbReference type="Pfam" id="PF00892"/>
    </source>
</evidence>
<evidence type="ECO:0000256" key="2">
    <source>
        <dbReference type="ARBA" id="ARBA00022475"/>
    </source>
</evidence>
<dbReference type="AlphaFoldDB" id="A0A5C0XMB0"/>
<dbReference type="InterPro" id="IPR037185">
    <property type="entry name" value="EmrE-like"/>
</dbReference>
<name>A0A5C0XMB0_PYRFU</name>
<dbReference type="SUPFAM" id="SSF103481">
    <property type="entry name" value="Multidrug resistance efflux transporter EmrE"/>
    <property type="match status" value="2"/>
</dbReference>
<accession>A0A5C0XMB0</accession>
<protein>
    <submittedName>
        <fullName evidence="8">EamA/RhaT family transporter</fullName>
    </submittedName>
</protein>
<reference evidence="8 9" key="1">
    <citation type="submission" date="2017-08" db="EMBL/GenBank/DDBJ databases">
        <title>Resequencing and Reannotation of the genome of Pyrococcus furiosus type strain DSM3638.</title>
        <authorList>
            <person name="Reichelt R.M."/>
            <person name="Bunk B."/>
        </authorList>
    </citation>
    <scope>NUCLEOTIDE SEQUENCE [LARGE SCALE GENOMIC DNA]</scope>
    <source>
        <strain evidence="8 9">DSM 3638</strain>
    </source>
</reference>
<dbReference type="GeneID" id="41712108"/>
<keyword evidence="4 6" id="KW-1133">Transmembrane helix</keyword>
<feature type="transmembrane region" description="Helical" evidence="6">
    <location>
        <begin position="145"/>
        <end position="163"/>
    </location>
</feature>
<proteinExistence type="predicted"/>
<feature type="transmembrane region" description="Helical" evidence="6">
    <location>
        <begin position="65"/>
        <end position="85"/>
    </location>
</feature>
<dbReference type="GeneID" id="13302117"/>
<comment type="subcellular location">
    <subcellularLocation>
        <location evidence="1">Cell membrane</location>
        <topology evidence="1">Multi-pass membrane protein</topology>
    </subcellularLocation>
</comment>
<feature type="transmembrane region" description="Helical" evidence="6">
    <location>
        <begin position="117"/>
        <end position="133"/>
    </location>
</feature>
<feature type="domain" description="EamA" evidence="7">
    <location>
        <begin position="141"/>
        <end position="271"/>
    </location>
</feature>
<evidence type="ECO:0000256" key="3">
    <source>
        <dbReference type="ARBA" id="ARBA00022692"/>
    </source>
</evidence>
<gene>
    <name evidence="8" type="ORF">PFDSM3638_01525</name>
</gene>
<keyword evidence="2" id="KW-1003">Cell membrane</keyword>
<dbReference type="InterPro" id="IPR051258">
    <property type="entry name" value="Diverse_Substrate_Transporter"/>
</dbReference>
<feature type="domain" description="EamA" evidence="7">
    <location>
        <begin position="6"/>
        <end position="133"/>
    </location>
</feature>
<feature type="transmembrane region" description="Helical" evidence="6">
    <location>
        <begin position="170"/>
        <end position="188"/>
    </location>
</feature>
<feature type="transmembrane region" description="Helical" evidence="6">
    <location>
        <begin position="9"/>
        <end position="29"/>
    </location>
</feature>
<feature type="transmembrane region" description="Helical" evidence="6">
    <location>
        <begin position="91"/>
        <end position="110"/>
    </location>
</feature>
<feature type="transmembrane region" description="Helical" evidence="6">
    <location>
        <begin position="256"/>
        <end position="274"/>
    </location>
</feature>
<dbReference type="PANTHER" id="PTHR42920:SF5">
    <property type="entry name" value="EAMA DOMAIN-CONTAINING PROTEIN"/>
    <property type="match status" value="1"/>
</dbReference>
<evidence type="ECO:0000256" key="1">
    <source>
        <dbReference type="ARBA" id="ARBA00004651"/>
    </source>
</evidence>
<evidence type="ECO:0000313" key="8">
    <source>
        <dbReference type="EMBL" id="QEK78033.1"/>
    </source>
</evidence>
<evidence type="ECO:0000313" key="9">
    <source>
        <dbReference type="Proteomes" id="UP000324354"/>
    </source>
</evidence>
<dbReference type="RefSeq" id="WP_011011432.1">
    <property type="nucleotide sequence ID" value="NC_003413.1"/>
</dbReference>